<evidence type="ECO:0000313" key="3">
    <source>
        <dbReference type="EMBL" id="PKI33148.1"/>
    </source>
</evidence>
<dbReference type="EMBL" id="PGOL01006949">
    <property type="protein sequence ID" value="PKI33148.1"/>
    <property type="molecule type" value="Genomic_DNA"/>
</dbReference>
<dbReference type="Proteomes" id="UP000233551">
    <property type="component" value="Unassembled WGS sequence"/>
</dbReference>
<dbReference type="STRING" id="22663.A0A2I0HN74"/>
<comment type="caution">
    <text evidence="3">The sequence shown here is derived from an EMBL/GenBank/DDBJ whole genome shotgun (WGS) entry which is preliminary data.</text>
</comment>
<evidence type="ECO:0008006" key="5">
    <source>
        <dbReference type="Google" id="ProtNLM"/>
    </source>
</evidence>
<sequence length="238" mass="25930">MARLGMLSAVGRQSLDEECLLVSPSKLGFSASIDESTEPEVDLESGGTASKDERPKNASPPSSQRRKCLKRALGGALRFDGSSKSESGACICSDSFRHGKDVEGSLSVLVDRNLKENDKENVPFLEKMYVQEKHPLTNSRKAPKPPRPPKGPLLDIADQKLVKDIAEVAMKKRLRIERMKALKKAKAAASSRSSSTSSIAAMLITVLFFFVIVFQGINLRSDPRLQGSPESDVPMSEN</sequence>
<name>A0A2I0HN74_PUNGR</name>
<gene>
    <name evidence="3" type="ORF">CRG98_046467</name>
</gene>
<organism evidence="3 4">
    <name type="scientific">Punica granatum</name>
    <name type="common">Pomegranate</name>
    <dbReference type="NCBI Taxonomy" id="22663"/>
    <lineage>
        <taxon>Eukaryota</taxon>
        <taxon>Viridiplantae</taxon>
        <taxon>Streptophyta</taxon>
        <taxon>Embryophyta</taxon>
        <taxon>Tracheophyta</taxon>
        <taxon>Spermatophyta</taxon>
        <taxon>Magnoliopsida</taxon>
        <taxon>eudicotyledons</taxon>
        <taxon>Gunneridae</taxon>
        <taxon>Pentapetalae</taxon>
        <taxon>rosids</taxon>
        <taxon>malvids</taxon>
        <taxon>Myrtales</taxon>
        <taxon>Lythraceae</taxon>
        <taxon>Punica</taxon>
    </lineage>
</organism>
<accession>A0A2I0HN74</accession>
<feature type="region of interest" description="Disordered" evidence="1">
    <location>
        <begin position="31"/>
        <end position="67"/>
    </location>
</feature>
<evidence type="ECO:0000256" key="2">
    <source>
        <dbReference type="SAM" id="Phobius"/>
    </source>
</evidence>
<evidence type="ECO:0000313" key="4">
    <source>
        <dbReference type="Proteomes" id="UP000233551"/>
    </source>
</evidence>
<keyword evidence="4" id="KW-1185">Reference proteome</keyword>
<dbReference type="PANTHER" id="PTHR34188:SF5">
    <property type="entry name" value="OS05G0131900 PROTEIN"/>
    <property type="match status" value="1"/>
</dbReference>
<protein>
    <recommendedName>
        <fullName evidence="5">Transmembrane protein</fullName>
    </recommendedName>
</protein>
<proteinExistence type="predicted"/>
<feature type="transmembrane region" description="Helical" evidence="2">
    <location>
        <begin position="199"/>
        <end position="219"/>
    </location>
</feature>
<reference evidence="3 4" key="1">
    <citation type="submission" date="2017-11" db="EMBL/GenBank/DDBJ databases">
        <title>De-novo sequencing of pomegranate (Punica granatum L.) genome.</title>
        <authorList>
            <person name="Akparov Z."/>
            <person name="Amiraslanov A."/>
            <person name="Hajiyeva S."/>
            <person name="Abbasov M."/>
            <person name="Kaur K."/>
            <person name="Hamwieh A."/>
            <person name="Solovyev V."/>
            <person name="Salamov A."/>
            <person name="Braich B."/>
            <person name="Kosarev P."/>
            <person name="Mahmoud A."/>
            <person name="Hajiyev E."/>
            <person name="Babayeva S."/>
            <person name="Izzatullayeva V."/>
            <person name="Mammadov A."/>
            <person name="Mammadov A."/>
            <person name="Sharifova S."/>
            <person name="Ojaghi J."/>
            <person name="Eynullazada K."/>
            <person name="Bayramov B."/>
            <person name="Abdulazimova A."/>
            <person name="Shahmuradov I."/>
        </authorList>
    </citation>
    <scope>NUCLEOTIDE SEQUENCE [LARGE SCALE GENOMIC DNA]</scope>
    <source>
        <strain evidence="4">cv. AG2017</strain>
        <tissue evidence="3">Leaf</tissue>
    </source>
</reference>
<keyword evidence="2" id="KW-1133">Transmembrane helix</keyword>
<evidence type="ECO:0000256" key="1">
    <source>
        <dbReference type="SAM" id="MobiDB-lite"/>
    </source>
</evidence>
<keyword evidence="2" id="KW-0472">Membrane</keyword>
<dbReference type="PANTHER" id="PTHR34188">
    <property type="entry name" value="OS01G0299500 PROTEIN"/>
    <property type="match status" value="1"/>
</dbReference>
<keyword evidence="2" id="KW-0812">Transmembrane</keyword>
<dbReference type="AlphaFoldDB" id="A0A2I0HN74"/>
<feature type="region of interest" description="Disordered" evidence="1">
    <location>
        <begin position="134"/>
        <end position="154"/>
    </location>
</feature>